<feature type="domain" description="Non-reducing end beta-L-arabinofuranosidase-like GH127 catalytic" evidence="1">
    <location>
        <begin position="12"/>
        <end position="314"/>
    </location>
</feature>
<dbReference type="Pfam" id="PF12733">
    <property type="entry name" value="Cadherin-like"/>
    <property type="match status" value="1"/>
</dbReference>
<accession>A0A089LSM7</accession>
<dbReference type="InterPro" id="IPR025883">
    <property type="entry name" value="Cadherin-like_domain"/>
</dbReference>
<dbReference type="SUPFAM" id="SSF48208">
    <property type="entry name" value="Six-hairpin glycosidases"/>
    <property type="match status" value="1"/>
</dbReference>
<dbReference type="Pfam" id="PF07944">
    <property type="entry name" value="Beta-AFase-like_GH127_cat"/>
    <property type="match status" value="1"/>
</dbReference>
<dbReference type="Proteomes" id="UP000029507">
    <property type="component" value="Chromosome"/>
</dbReference>
<feature type="domain" description="Cadherin-like beta-sandwich-like" evidence="2">
    <location>
        <begin position="697"/>
        <end position="768"/>
    </location>
</feature>
<dbReference type="PANTHER" id="PTHR31151">
    <property type="entry name" value="PROLINE-TRNA LIGASE (DUF1680)"/>
    <property type="match status" value="1"/>
</dbReference>
<proteinExistence type="predicted"/>
<dbReference type="KEGG" id="pste:PSTEL_16990"/>
<dbReference type="InterPro" id="IPR008928">
    <property type="entry name" value="6-hairpin_glycosidase_sf"/>
</dbReference>
<evidence type="ECO:0000259" key="1">
    <source>
        <dbReference type="Pfam" id="PF07944"/>
    </source>
</evidence>
<dbReference type="HOGENOM" id="CLU_008033_1_0_9"/>
<dbReference type="InterPro" id="IPR012878">
    <property type="entry name" value="Beta-AFase-like_GH127_cat"/>
</dbReference>
<dbReference type="Pfam" id="PF20620">
    <property type="entry name" value="DUF6805"/>
    <property type="match status" value="1"/>
</dbReference>
<dbReference type="PANTHER" id="PTHR31151:SF0">
    <property type="entry name" value="PROLINE-TRNA LIGASE (DUF1680)"/>
    <property type="match status" value="1"/>
</dbReference>
<reference evidence="4 5" key="1">
    <citation type="submission" date="2014-08" db="EMBL/GenBank/DDBJ databases">
        <title>Comparative genomics of the Paenibacillus odorifer group.</title>
        <authorList>
            <person name="den Bakker H.C."/>
            <person name="Tsai Y.-C."/>
            <person name="Martin N."/>
            <person name="Korlach J."/>
            <person name="Wiedmann M."/>
        </authorList>
    </citation>
    <scope>NUCLEOTIDE SEQUENCE [LARGE SCALE GENOMIC DNA]</scope>
    <source>
        <strain evidence="4 5">DSM 14472</strain>
    </source>
</reference>
<dbReference type="STRING" id="169760.PSTEL_16990"/>
<evidence type="ECO:0000313" key="4">
    <source>
        <dbReference type="EMBL" id="AIQ64541.1"/>
    </source>
</evidence>
<organism evidence="4 5">
    <name type="scientific">Paenibacillus stellifer</name>
    <dbReference type="NCBI Taxonomy" id="169760"/>
    <lineage>
        <taxon>Bacteria</taxon>
        <taxon>Bacillati</taxon>
        <taxon>Bacillota</taxon>
        <taxon>Bacilli</taxon>
        <taxon>Bacillales</taxon>
        <taxon>Paenibacillaceae</taxon>
        <taxon>Paenibacillus</taxon>
    </lineage>
</organism>
<evidence type="ECO:0000313" key="5">
    <source>
        <dbReference type="Proteomes" id="UP000029507"/>
    </source>
</evidence>
<protein>
    <submittedName>
        <fullName evidence="4">Uncharacterized protein</fullName>
    </submittedName>
</protein>
<name>A0A089LSM7_9BACL</name>
<dbReference type="EMBL" id="CP009286">
    <property type="protein sequence ID" value="AIQ64541.1"/>
    <property type="molecule type" value="Genomic_DNA"/>
</dbReference>
<keyword evidence="5" id="KW-1185">Reference proteome</keyword>
<dbReference type="GO" id="GO:0005975">
    <property type="term" value="P:carbohydrate metabolic process"/>
    <property type="evidence" value="ECO:0007669"/>
    <property type="project" value="InterPro"/>
</dbReference>
<feature type="domain" description="Glycoside hydrolase GH146 substrate-binding" evidence="3">
    <location>
        <begin position="539"/>
        <end position="661"/>
    </location>
</feature>
<evidence type="ECO:0000259" key="2">
    <source>
        <dbReference type="Pfam" id="PF12733"/>
    </source>
</evidence>
<gene>
    <name evidence="4" type="ORF">PSTEL_16990</name>
</gene>
<dbReference type="AlphaFoldDB" id="A0A089LSM7"/>
<dbReference type="InterPro" id="IPR046544">
    <property type="entry name" value="GH146_SB_dom"/>
</dbReference>
<sequence>MPIRDFGLDRVILSDEYAVNAFARELDYLKNYDLDRLLSGFRETRGLTPRAPKYPGWEDTEIRGHTLGHYLTAISQAYKQTGDEELRERLEYLIGEFQLCQFENGYISAFDEALFDRIENRQPAWVPCYTMHKVLAGIVSVYEATSNASALEVASRLGDWVSARTSKWDDEIHSLVLSVEYGGMNDCLYDLYRITRSERHLEAAHMFDELTLFTPVHEGRDNLRGKHANTTIPKFLGALNRYNVLGESERFYLEACEKFWEMVVFHHSYMTGGNSEWEHFGEPDPLDRDRSNFTCETCNTYNMLKLTRELYVNQYISSRLDWEEAGIILIQQSELPAGDRTSFTLSVQDGVTSPLTLRFRIPSWAAGPIEADVNGHPEKLEAENGWAMLNKTWKDGDQIILRLPMTVTFSSLPDAPHVAGFRYGPFVLSAALGSDDMELSSTGVMVSVPTRSMLVKDFITVIGMSPEQWLADLPSHLMRDRDGKLAFTLKDTDEDSRLVFTPHYRQHRERYGIYWRIVEEDSLELQKHILNAKERGRTERATIDSLPVGNDQYELQHGVRGEATSVGTWDGSNFRRAESGGWFSYRMAVIPGRDNLLSVTYFAGNSGRTFEIYADDELIASEKLQAEDRRSFVEKHYVLSAGMIGDKTALDIKFAAREQDNAIFGILRTMTAFNSDTGIASLSFEGAEAEHLPDLAQREIVVNAAEDRAAITMMIAANHPGALVYVDGVLIDESQPRSVKLTGMETVVRLTVTAEDFTASRDYRIVIRK</sequence>
<evidence type="ECO:0000259" key="3">
    <source>
        <dbReference type="Pfam" id="PF20620"/>
    </source>
</evidence>